<protein>
    <submittedName>
        <fullName evidence="2">Uncharacterized protein</fullName>
    </submittedName>
</protein>
<dbReference type="OrthoDB" id="72635at2"/>
<organism evidence="2 3">
    <name type="scientific">Faecalibaculum rodentium</name>
    <dbReference type="NCBI Taxonomy" id="1702221"/>
    <lineage>
        <taxon>Bacteria</taxon>
        <taxon>Bacillati</taxon>
        <taxon>Bacillota</taxon>
        <taxon>Erysipelotrichia</taxon>
        <taxon>Erysipelotrichales</taxon>
        <taxon>Erysipelotrichaceae</taxon>
        <taxon>Faecalibaculum</taxon>
    </lineage>
</organism>
<feature type="coiled-coil region" evidence="1">
    <location>
        <begin position="283"/>
        <end position="310"/>
    </location>
</feature>
<keyword evidence="1" id="KW-0175">Coiled coil</keyword>
<proteinExistence type="predicted"/>
<sequence length="311" mass="35655">MEESEIIAMHALEAIQAEIPMSDGAAKEMLRDIQIFSLILKFSFAEYSGFTVAEIASRIQYFKGIRPDPDDPEGFLDQMVDASDPEANIPGSGKSIYDNFVVIQDMITDQLYFVQLDVNLRELSPEVLCGRSLNYIASIILRQRGLPFGMSRDYKGLKPIKALWILPLSHRLGVWEGEFRTGWSGCPDDYITELNGRVENMIEWKVVFLNHGWHNSDEEIIQVLGHLFDTETEETIEYLKKEGIKMTRQIPGVVQEYYKKYGRPFVTLSDEANENYILMKQEVVRKDEEIKSMIEKIALLEAELAKLKGSR</sequence>
<evidence type="ECO:0000313" key="2">
    <source>
        <dbReference type="EMBL" id="AMK55403.1"/>
    </source>
</evidence>
<accession>A0A140DXM6</accession>
<reference evidence="2 3" key="1">
    <citation type="journal article" date="2016" name="Gut Pathog.">
        <title>Whole genome sequencing of "Faecalibaculum rodentium" ALO17, isolated from C57BL/6J laboratory mouse feces.</title>
        <authorList>
            <person name="Lim S."/>
            <person name="Chang D.H."/>
            <person name="Ahn S."/>
            <person name="Kim B.C."/>
        </authorList>
    </citation>
    <scope>NUCLEOTIDE SEQUENCE [LARGE SCALE GENOMIC DNA]</scope>
    <source>
        <strain evidence="2 3">Alo17</strain>
    </source>
</reference>
<dbReference type="GeneID" id="78478833"/>
<dbReference type="KEGG" id="fro:AALO17_22690"/>
<dbReference type="EMBL" id="CP011391">
    <property type="protein sequence ID" value="AMK55403.1"/>
    <property type="molecule type" value="Genomic_DNA"/>
</dbReference>
<evidence type="ECO:0000313" key="3">
    <source>
        <dbReference type="Proteomes" id="UP000069771"/>
    </source>
</evidence>
<dbReference type="Proteomes" id="UP000069771">
    <property type="component" value="Chromosome"/>
</dbReference>
<evidence type="ECO:0000256" key="1">
    <source>
        <dbReference type="SAM" id="Coils"/>
    </source>
</evidence>
<dbReference type="RefSeq" id="WP_067559002.1">
    <property type="nucleotide sequence ID" value="NZ_CP011391.1"/>
</dbReference>
<name>A0A140DXM6_9FIRM</name>
<keyword evidence="3" id="KW-1185">Reference proteome</keyword>
<gene>
    <name evidence="2" type="ORF">AALO17_22690</name>
</gene>
<dbReference type="AlphaFoldDB" id="A0A140DXM6"/>